<dbReference type="Gene3D" id="1.10.287.1150">
    <property type="entry name" value="TPP helical domain"/>
    <property type="match status" value="1"/>
</dbReference>
<evidence type="ECO:0000256" key="5">
    <source>
        <dbReference type="ARBA" id="ARBA00023052"/>
    </source>
</evidence>
<dbReference type="RefSeq" id="WP_189092384.1">
    <property type="nucleotide sequence ID" value="NZ_BMQL01000035.1"/>
</dbReference>
<dbReference type="InterPro" id="IPR005475">
    <property type="entry name" value="Transketolase-like_Pyr-bd"/>
</dbReference>
<dbReference type="InterPro" id="IPR042179">
    <property type="entry name" value="KGD_C_sf"/>
</dbReference>
<evidence type="ECO:0000256" key="4">
    <source>
        <dbReference type="ARBA" id="ARBA00023002"/>
    </source>
</evidence>
<dbReference type="InterPro" id="IPR031717">
    <property type="entry name" value="ODO-1/KGD_C"/>
</dbReference>
<dbReference type="GO" id="GO:0004591">
    <property type="term" value="F:oxoglutarate dehydrogenase (succinyl-transferring) activity"/>
    <property type="evidence" value="ECO:0007669"/>
    <property type="project" value="UniProtKB-EC"/>
</dbReference>
<dbReference type="InterPro" id="IPR029061">
    <property type="entry name" value="THDP-binding"/>
</dbReference>
<dbReference type="GO" id="GO:0006096">
    <property type="term" value="P:glycolytic process"/>
    <property type="evidence" value="ECO:0007669"/>
    <property type="project" value="UniProtKB-KW"/>
</dbReference>
<dbReference type="SMART" id="SM00861">
    <property type="entry name" value="Transket_pyr"/>
    <property type="match status" value="1"/>
</dbReference>
<dbReference type="InterPro" id="IPR011603">
    <property type="entry name" value="2oxoglutarate_DH_E1"/>
</dbReference>
<comment type="subunit">
    <text evidence="2">Homodimer. Part of the 2-oxoglutarate dehydrogenase (OGDH) complex composed of E1 (2-oxoglutarate dehydrogenase), E2 (dihydrolipoamide succinyltransferase) and E3 (dihydrolipoamide dehydrogenase); the complex contains multiple copies of the three enzymatic components (E1, E2 and E3).</text>
</comment>
<dbReference type="Proteomes" id="UP000603865">
    <property type="component" value="Unassembled WGS sequence"/>
</dbReference>
<proteinExistence type="predicted"/>
<keyword evidence="6" id="KW-0324">Glycolysis</keyword>
<evidence type="ECO:0000313" key="9">
    <source>
        <dbReference type="EMBL" id="GGR25328.1"/>
    </source>
</evidence>
<gene>
    <name evidence="9" type="primary">sucA</name>
    <name evidence="9" type="ORF">GCM10008957_41200</name>
</gene>
<organism evidence="9 10">
    <name type="scientific">Deinococcus ruber</name>
    <dbReference type="NCBI Taxonomy" id="1848197"/>
    <lineage>
        <taxon>Bacteria</taxon>
        <taxon>Thermotogati</taxon>
        <taxon>Deinococcota</taxon>
        <taxon>Deinococci</taxon>
        <taxon>Deinococcales</taxon>
        <taxon>Deinococcaceae</taxon>
        <taxon>Deinococcus</taxon>
    </lineage>
</organism>
<dbReference type="InterPro" id="IPR032106">
    <property type="entry name" value="2-oxogl_dehyd_N"/>
</dbReference>
<name>A0A918CI03_9DEIO</name>
<evidence type="ECO:0000313" key="10">
    <source>
        <dbReference type="Proteomes" id="UP000603865"/>
    </source>
</evidence>
<dbReference type="Pfam" id="PF00676">
    <property type="entry name" value="E1_dh"/>
    <property type="match status" value="1"/>
</dbReference>
<evidence type="ECO:0000256" key="6">
    <source>
        <dbReference type="ARBA" id="ARBA00023152"/>
    </source>
</evidence>
<comment type="cofactor">
    <cofactor evidence="1">
        <name>thiamine diphosphate</name>
        <dbReference type="ChEBI" id="CHEBI:58937"/>
    </cofactor>
</comment>
<feature type="region of interest" description="Disordered" evidence="7">
    <location>
        <begin position="1"/>
        <end position="21"/>
    </location>
</feature>
<dbReference type="Gene3D" id="3.40.50.970">
    <property type="match status" value="1"/>
</dbReference>
<dbReference type="Pfam" id="PF16078">
    <property type="entry name" value="2-oxogl_dehyd_N"/>
    <property type="match status" value="1"/>
</dbReference>
<dbReference type="PANTHER" id="PTHR23152:SF4">
    <property type="entry name" value="2-OXOADIPATE DEHYDROGENASE COMPLEX COMPONENT E1"/>
    <property type="match status" value="1"/>
</dbReference>
<protein>
    <recommendedName>
        <fullName evidence="3">oxoglutarate dehydrogenase (succinyl-transferring)</fullName>
        <ecNumber evidence="3">1.2.4.2</ecNumber>
    </recommendedName>
</protein>
<evidence type="ECO:0000256" key="2">
    <source>
        <dbReference type="ARBA" id="ARBA00011301"/>
    </source>
</evidence>
<dbReference type="EMBL" id="BMQL01000035">
    <property type="protein sequence ID" value="GGR25328.1"/>
    <property type="molecule type" value="Genomic_DNA"/>
</dbReference>
<dbReference type="PIRSF" id="PIRSF000157">
    <property type="entry name" value="Oxoglu_dh_E1"/>
    <property type="match status" value="1"/>
</dbReference>
<dbReference type="GO" id="GO:0045252">
    <property type="term" value="C:oxoglutarate dehydrogenase complex"/>
    <property type="evidence" value="ECO:0007669"/>
    <property type="project" value="TreeGrafter"/>
</dbReference>
<dbReference type="EC" id="1.2.4.2" evidence="3"/>
<dbReference type="InterPro" id="IPR001017">
    <property type="entry name" value="DH_E1"/>
</dbReference>
<accession>A0A918CI03</accession>
<dbReference type="FunFam" id="3.40.50.12470:FF:000009">
    <property type="entry name" value="2-oxoglutarate dehydrogenase E1 component"/>
    <property type="match status" value="1"/>
</dbReference>
<dbReference type="Gene3D" id="3.40.50.11610">
    <property type="entry name" value="Multifunctional 2-oxoglutarate metabolism enzyme, C-terminal domain"/>
    <property type="match status" value="1"/>
</dbReference>
<keyword evidence="5" id="KW-0786">Thiamine pyrophosphate</keyword>
<dbReference type="PANTHER" id="PTHR23152">
    <property type="entry name" value="2-OXOGLUTARATE DEHYDROGENASE"/>
    <property type="match status" value="1"/>
</dbReference>
<dbReference type="CDD" id="cd02016">
    <property type="entry name" value="TPP_E1_OGDC_like"/>
    <property type="match status" value="1"/>
</dbReference>
<feature type="domain" description="Transketolase-like pyrimidine-binding" evidence="8">
    <location>
        <begin position="598"/>
        <end position="795"/>
    </location>
</feature>
<dbReference type="Gene3D" id="3.40.50.12470">
    <property type="match status" value="1"/>
</dbReference>
<sequence length="957" mass="105275">MDESQQSKVVSGAAFSSDRLSNDSSPYLEALYETYLSDPQAVSGDWRAYFDDLRGGVQDVPHSPVQAQFLELGKRRLMHAAPDAAANVASGSAAQQVASALISAYRVYGHISARKNPLSIRPAAAVPELTPEYYGLNADDLATTVQEGHFSGTLQQITQQLQASYCGSIGFEFTYLPSGEREWFQTRIEEAKGRGSYSAEQKRRIYAKLNAAEGLEKYLDQEFVGQKRFSLEGGESFIPLLDTLIQQGGPAGVKEAVIGMAHRGRLNVLVNIFGKKPADLFDEFRGKKELPDDPDVAGDVKYHMGFSSDVHTAAGPMHLALAFNPSHLEIVSPVVHGSVRARQDHRDDAQRKQVLPITIHGDAAVSGQGVVMETLNLSRLRGFSTGGAVRIVINNQVGFTTSDPRDTRSSRYCTDVAKIANAPVMHVNGDDPEAVTFAGELALAYRQEFGKDVFIDLICYRRLGHNEGDDPTMTQPIMYREIKAHLTTRALYAAVLEEEGVLKAGEADALITAFRDRLDQGNTVVEEVANEEQSKLAINWSKHIGTHWSEETETKVSAERLAALGVALTSVPEGFGLHRAVDRVLKNRREMSVGAMPIDWGMGETLAYATLLEDGFDVRLDGQDAGRGTFVHRHAVLHDQNAQDTQNEEYMPLAHLPEAKGRIEVIDSTLSEEAVMAFEYGYSTSAPDSLVIWEAQFGDFANGAQSVIDQFISAGESKWQRLSGVTLLLPHGYEGQGPEHSSARLERYLQLCAQKNMQVVVPSCAAQIFHLLRRQMIRPYRKPLVIMSPKSLLRNKAAMSPLSDFTDGKFMEVMPDALVRRAQRVVISSGKLHWELTDAREKGGLQDDVALIRLEQLYPFPLTQLQTELASYPGAQVVWAQEEPQNQGAWLMIRDDLEAALQGGQALTYAGRPRSASTAAGYKKMHDKEQAQVIQDALGQRVPVQTLPVRAEATAQS</sequence>
<dbReference type="NCBIfam" id="NF008907">
    <property type="entry name" value="PRK12270.1"/>
    <property type="match status" value="1"/>
</dbReference>
<reference evidence="9" key="2">
    <citation type="submission" date="2020-09" db="EMBL/GenBank/DDBJ databases">
        <authorList>
            <person name="Sun Q."/>
            <person name="Ohkuma M."/>
        </authorList>
    </citation>
    <scope>NUCLEOTIDE SEQUENCE</scope>
    <source>
        <strain evidence="9">JCM 31311</strain>
    </source>
</reference>
<dbReference type="GO" id="GO:0030976">
    <property type="term" value="F:thiamine pyrophosphate binding"/>
    <property type="evidence" value="ECO:0007669"/>
    <property type="project" value="InterPro"/>
</dbReference>
<dbReference type="Pfam" id="PF02779">
    <property type="entry name" value="Transket_pyr"/>
    <property type="match status" value="1"/>
</dbReference>
<dbReference type="AlphaFoldDB" id="A0A918CI03"/>
<dbReference type="SUPFAM" id="SSF52518">
    <property type="entry name" value="Thiamin diphosphate-binding fold (THDP-binding)"/>
    <property type="match status" value="2"/>
</dbReference>
<dbReference type="NCBIfam" id="TIGR00239">
    <property type="entry name" value="2oxo_dh_E1"/>
    <property type="match status" value="1"/>
</dbReference>
<keyword evidence="4" id="KW-0560">Oxidoreductase</keyword>
<evidence type="ECO:0000256" key="1">
    <source>
        <dbReference type="ARBA" id="ARBA00001964"/>
    </source>
</evidence>
<keyword evidence="10" id="KW-1185">Reference proteome</keyword>
<dbReference type="Pfam" id="PF16870">
    <property type="entry name" value="OxoGdeHyase_C"/>
    <property type="match status" value="1"/>
</dbReference>
<evidence type="ECO:0000259" key="8">
    <source>
        <dbReference type="SMART" id="SM00861"/>
    </source>
</evidence>
<dbReference type="NCBIfam" id="NF006914">
    <property type="entry name" value="PRK09404.1"/>
    <property type="match status" value="1"/>
</dbReference>
<reference evidence="9" key="1">
    <citation type="journal article" date="2014" name="Int. J. Syst. Evol. Microbiol.">
        <title>Complete genome sequence of Corynebacterium casei LMG S-19264T (=DSM 44701T), isolated from a smear-ripened cheese.</title>
        <authorList>
            <consortium name="US DOE Joint Genome Institute (JGI-PGF)"/>
            <person name="Walter F."/>
            <person name="Albersmeier A."/>
            <person name="Kalinowski J."/>
            <person name="Ruckert C."/>
        </authorList>
    </citation>
    <scope>NUCLEOTIDE SEQUENCE</scope>
    <source>
        <strain evidence="9">JCM 31311</strain>
    </source>
</reference>
<evidence type="ECO:0000256" key="7">
    <source>
        <dbReference type="SAM" id="MobiDB-lite"/>
    </source>
</evidence>
<comment type="caution">
    <text evidence="9">The sequence shown here is derived from an EMBL/GenBank/DDBJ whole genome shotgun (WGS) entry which is preliminary data.</text>
</comment>
<evidence type="ECO:0000256" key="3">
    <source>
        <dbReference type="ARBA" id="ARBA00012280"/>
    </source>
</evidence>
<dbReference type="GO" id="GO:0005829">
    <property type="term" value="C:cytosol"/>
    <property type="evidence" value="ECO:0007669"/>
    <property type="project" value="TreeGrafter"/>
</dbReference>
<dbReference type="GO" id="GO:0006099">
    <property type="term" value="P:tricarboxylic acid cycle"/>
    <property type="evidence" value="ECO:0007669"/>
    <property type="project" value="TreeGrafter"/>
</dbReference>